<comment type="caution">
    <text evidence="8">The sequence shown here is derived from an EMBL/GenBank/DDBJ whole genome shotgun (WGS) entry which is preliminary data.</text>
</comment>
<dbReference type="InterPro" id="IPR007219">
    <property type="entry name" value="XnlR_reg_dom"/>
</dbReference>
<sequence length="576" mass="67421">MTLKNQVSSLESFIKLLKKSDPEDRNELLQSFEISNILPEKDEDKGTDSLDNITCKPQIKTESTKIVLENEEDTQFAVYGKPSIFIPSHKRSNFVTKLNGFEEFQSPIILRYISNFFKWKYMENCLYIYRESFLTDFFRDKEDMKESLDYCSEELILAICAHGAQVDFEKEYFSYRGLTYDSPEKFYNKAKEIIFNKLKRENCNNITSIQTLLTLAFFDLGRGNNCSAWILSGLAFRIGVHMGFEVDLNALKKNDEIPITDYDINVKGRIYWGCRVADYYISFLLGRAPTLDHLYATIPKSKNLPHLQGLEYFMYSDPVTDQTSLFNISNPLEQLNKLYEIVNRFHKLVYRDQLEENVNGLAYQMWHNLDKFNLAVFEWKDGLEHELYWTKNELKTAGYNPNKMFFRYQYYLVILLFNRDYIGIEYNGSMGEISPDIICARAIEDVFIAMKCFTKYHKFRLASLNMVYLCILGIVILDKLTEPKNLLYSNKKMLNFFATVLKECSDSYGLAYSAYRSFINIFKKYKLHIHLKNIKLLDDAKTVVISPKCENEEDEVDSEDCIIPSLNYTESELATH</sequence>
<accession>A0A4V6TTS9</accession>
<dbReference type="OrthoDB" id="2428527at2759"/>
<evidence type="ECO:0000256" key="3">
    <source>
        <dbReference type="ARBA" id="ARBA00023015"/>
    </source>
</evidence>
<proteinExistence type="predicted"/>
<evidence type="ECO:0000313" key="9">
    <source>
        <dbReference type="Proteomes" id="UP000307173"/>
    </source>
</evidence>
<protein>
    <recommendedName>
        <fullName evidence="7">Xylanolytic transcriptional activator regulatory domain-containing protein</fullName>
    </recommendedName>
</protein>
<dbReference type="Pfam" id="PF04082">
    <property type="entry name" value="Fungal_trans"/>
    <property type="match status" value="1"/>
</dbReference>
<dbReference type="SMART" id="SM00906">
    <property type="entry name" value="Fungal_trans"/>
    <property type="match status" value="1"/>
</dbReference>
<feature type="domain" description="Xylanolytic transcriptional activator regulatory" evidence="7">
    <location>
        <begin position="228"/>
        <end position="307"/>
    </location>
</feature>
<dbReference type="Proteomes" id="UP000307173">
    <property type="component" value="Unassembled WGS sequence"/>
</dbReference>
<evidence type="ECO:0000259" key="7">
    <source>
        <dbReference type="SMART" id="SM00906"/>
    </source>
</evidence>
<evidence type="ECO:0000256" key="5">
    <source>
        <dbReference type="ARBA" id="ARBA00023163"/>
    </source>
</evidence>
<organism evidence="8 9">
    <name type="scientific">Pichia inconspicua</name>
    <dbReference type="NCBI Taxonomy" id="52247"/>
    <lineage>
        <taxon>Eukaryota</taxon>
        <taxon>Fungi</taxon>
        <taxon>Dikarya</taxon>
        <taxon>Ascomycota</taxon>
        <taxon>Saccharomycotina</taxon>
        <taxon>Pichiomycetes</taxon>
        <taxon>Pichiales</taxon>
        <taxon>Pichiaceae</taxon>
        <taxon>Pichia</taxon>
    </lineage>
</organism>
<dbReference type="PANTHER" id="PTHR31313:SF81">
    <property type="entry name" value="TY1 ENHANCER ACTIVATOR"/>
    <property type="match status" value="1"/>
</dbReference>
<evidence type="ECO:0000313" key="8">
    <source>
        <dbReference type="EMBL" id="TID30300.1"/>
    </source>
</evidence>
<keyword evidence="9" id="KW-1185">Reference proteome</keyword>
<keyword evidence="3" id="KW-0805">Transcription regulation</keyword>
<evidence type="ECO:0000256" key="2">
    <source>
        <dbReference type="ARBA" id="ARBA00022833"/>
    </source>
</evidence>
<keyword evidence="6" id="KW-0539">Nucleus</keyword>
<name>A0A4V6TTS9_9ASCO</name>
<dbReference type="PANTHER" id="PTHR31313">
    <property type="entry name" value="TY1 ENHANCER ACTIVATOR"/>
    <property type="match status" value="1"/>
</dbReference>
<dbReference type="GO" id="GO:0006351">
    <property type="term" value="P:DNA-templated transcription"/>
    <property type="evidence" value="ECO:0007669"/>
    <property type="project" value="InterPro"/>
</dbReference>
<dbReference type="EMBL" id="SELW01000166">
    <property type="protein sequence ID" value="TID30300.1"/>
    <property type="molecule type" value="Genomic_DNA"/>
</dbReference>
<keyword evidence="1" id="KW-0479">Metal-binding</keyword>
<keyword evidence="5" id="KW-0804">Transcription</keyword>
<evidence type="ECO:0000256" key="4">
    <source>
        <dbReference type="ARBA" id="ARBA00023125"/>
    </source>
</evidence>
<gene>
    <name evidence="8" type="ORF">CANINC_001180</name>
</gene>
<dbReference type="AlphaFoldDB" id="A0A4V6TTS9"/>
<reference evidence="8 9" key="1">
    <citation type="journal article" date="2019" name="Front. Genet.">
        <title>Whole-Genome Sequencing of the Opportunistic Yeast Pathogen Candida inconspicua Uncovers Its Hybrid Origin.</title>
        <authorList>
            <person name="Mixao V."/>
            <person name="Hansen A.P."/>
            <person name="Saus E."/>
            <person name="Boekhout T."/>
            <person name="Lass-Florl C."/>
            <person name="Gabaldon T."/>
        </authorList>
    </citation>
    <scope>NUCLEOTIDE SEQUENCE [LARGE SCALE GENOMIC DNA]</scope>
    <source>
        <strain evidence="8 9">CBS 180</strain>
    </source>
</reference>
<keyword evidence="4" id="KW-0238">DNA-binding</keyword>
<dbReference type="GO" id="GO:0003677">
    <property type="term" value="F:DNA binding"/>
    <property type="evidence" value="ECO:0007669"/>
    <property type="project" value="UniProtKB-KW"/>
</dbReference>
<evidence type="ECO:0000256" key="6">
    <source>
        <dbReference type="ARBA" id="ARBA00023242"/>
    </source>
</evidence>
<dbReference type="STRING" id="52247.A0A4V6TTS9"/>
<keyword evidence="2" id="KW-0862">Zinc</keyword>
<dbReference type="CDD" id="cd12148">
    <property type="entry name" value="fungal_TF_MHR"/>
    <property type="match status" value="1"/>
</dbReference>
<evidence type="ECO:0000256" key="1">
    <source>
        <dbReference type="ARBA" id="ARBA00022723"/>
    </source>
</evidence>
<dbReference type="GO" id="GO:0008270">
    <property type="term" value="F:zinc ion binding"/>
    <property type="evidence" value="ECO:0007669"/>
    <property type="project" value="InterPro"/>
</dbReference>
<dbReference type="InterPro" id="IPR051615">
    <property type="entry name" value="Transcr_Regulatory_Elem"/>
</dbReference>